<organism evidence="2 3">
    <name type="scientific">Nocardia africana</name>
    <dbReference type="NCBI Taxonomy" id="134964"/>
    <lineage>
        <taxon>Bacteria</taxon>
        <taxon>Bacillati</taxon>
        <taxon>Actinomycetota</taxon>
        <taxon>Actinomycetes</taxon>
        <taxon>Mycobacteriales</taxon>
        <taxon>Nocardiaceae</taxon>
        <taxon>Nocardia</taxon>
    </lineage>
</organism>
<dbReference type="RefSeq" id="WP_062965154.1">
    <property type="nucleotide sequence ID" value="NZ_JAJFOE010000001.1"/>
</dbReference>
<dbReference type="PANTHER" id="PTHR33169:SF27">
    <property type="entry name" value="TRANSCRIPTIONAL REGULATOR PADR FAMILY PROTEIN"/>
    <property type="match status" value="1"/>
</dbReference>
<gene>
    <name evidence="2" type="ORF">NCTC13184_03233</name>
</gene>
<dbReference type="Gene3D" id="1.10.10.10">
    <property type="entry name" value="Winged helix-like DNA-binding domain superfamily/Winged helix DNA-binding domain"/>
    <property type="match status" value="1"/>
</dbReference>
<dbReference type="InterPro" id="IPR036388">
    <property type="entry name" value="WH-like_DNA-bd_sf"/>
</dbReference>
<dbReference type="Pfam" id="PF03551">
    <property type="entry name" value="PadR"/>
    <property type="match status" value="1"/>
</dbReference>
<dbReference type="Proteomes" id="UP000255082">
    <property type="component" value="Unassembled WGS sequence"/>
</dbReference>
<dbReference type="EMBL" id="UGRU01000001">
    <property type="protein sequence ID" value="SUA44713.1"/>
    <property type="molecule type" value="Genomic_DNA"/>
</dbReference>
<dbReference type="SUPFAM" id="SSF46785">
    <property type="entry name" value="Winged helix' DNA-binding domain"/>
    <property type="match status" value="1"/>
</dbReference>
<dbReference type="InterPro" id="IPR005149">
    <property type="entry name" value="Tscrpt_reg_PadR_N"/>
</dbReference>
<protein>
    <submittedName>
        <fullName evidence="2">Transcriptional regulator, Acidobacterial, PadR-family</fullName>
    </submittedName>
</protein>
<accession>A0A378WWL2</accession>
<feature type="domain" description="Transcription regulator PadR N-terminal" evidence="1">
    <location>
        <begin position="14"/>
        <end position="87"/>
    </location>
</feature>
<reference evidence="2 3" key="1">
    <citation type="submission" date="2018-06" db="EMBL/GenBank/DDBJ databases">
        <authorList>
            <consortium name="Pathogen Informatics"/>
            <person name="Doyle S."/>
        </authorList>
    </citation>
    <scope>NUCLEOTIDE SEQUENCE [LARGE SCALE GENOMIC DNA]</scope>
    <source>
        <strain evidence="2 3">NCTC13184</strain>
    </source>
</reference>
<name>A0A378WWL2_9NOCA</name>
<evidence type="ECO:0000313" key="3">
    <source>
        <dbReference type="Proteomes" id="UP000255082"/>
    </source>
</evidence>
<dbReference type="InterPro" id="IPR052509">
    <property type="entry name" value="Metal_resp_DNA-bind_regulator"/>
</dbReference>
<sequence>MPPKPLFSPAALAVLGMLAENPRHPYEIRTLLRERGLDKTLKLKHATLYDLLPRLTAAGLVVQDDPARAGNRPERTVYRITPAGITTVKSWLRDLLSDPAHDTAAFAAALAFMFALPGNEVAELVSRRAERIDATIEEVEAGLAAASGVEPIFLADHTYAQALRRAERDWLLAFAADLRRGTLSWPLADQEYSDDDS</sequence>
<dbReference type="OrthoDB" id="8443918at2"/>
<evidence type="ECO:0000313" key="2">
    <source>
        <dbReference type="EMBL" id="SUA44713.1"/>
    </source>
</evidence>
<proteinExistence type="predicted"/>
<dbReference type="PANTHER" id="PTHR33169">
    <property type="entry name" value="PADR-FAMILY TRANSCRIPTIONAL REGULATOR"/>
    <property type="match status" value="1"/>
</dbReference>
<dbReference type="InterPro" id="IPR036390">
    <property type="entry name" value="WH_DNA-bd_sf"/>
</dbReference>
<dbReference type="AlphaFoldDB" id="A0A378WWL2"/>
<evidence type="ECO:0000259" key="1">
    <source>
        <dbReference type="Pfam" id="PF03551"/>
    </source>
</evidence>